<protein>
    <recommendedName>
        <fullName evidence="7">Superantigen-like protein</fullName>
    </recommendedName>
</protein>
<gene>
    <name evidence="5" type="ORF">B5P37_08430</name>
</gene>
<feature type="signal peptide" evidence="2">
    <location>
        <begin position="1"/>
        <end position="32"/>
    </location>
</feature>
<dbReference type="EMBL" id="CP020773">
    <property type="protein sequence ID" value="ARJ51333.1"/>
    <property type="molecule type" value="Genomic_DNA"/>
</dbReference>
<evidence type="ECO:0000313" key="5">
    <source>
        <dbReference type="EMBL" id="ARJ51333.1"/>
    </source>
</evidence>
<dbReference type="GO" id="GO:0005576">
    <property type="term" value="C:extracellular region"/>
    <property type="evidence" value="ECO:0007669"/>
    <property type="project" value="InterPro"/>
</dbReference>
<comment type="similarity">
    <text evidence="1">Belongs to the staphylococcal/streptococcal toxin family.</text>
</comment>
<evidence type="ECO:0000313" key="6">
    <source>
        <dbReference type="Proteomes" id="UP000242864"/>
    </source>
</evidence>
<dbReference type="InterPro" id="IPR006123">
    <property type="entry name" value="Toxin_b-grasp_Staph/Strep"/>
</dbReference>
<dbReference type="AlphaFoldDB" id="A0AAC9WJQ1"/>
<sequence>MKITTLFKATLVAGILATGGYTSTLLTSTAQATVQAPETAASLRAYYLKPSFTYSNLSGHRYDSDRIDFVTKHHTHASIKLVGQDLQKYHEKNKTYEGLNIFVVPEGTGKQATLNSIGGITKKNEYQYYDYVSRPMITVNQHFQAGVISTRLTNFTIAKEEISLKELDFKLRQILVKQYGLYQKELSHGTIVIKTGDNPSDKYTFELDKKLQAHRMSDVIDSRTIKSIDIKL</sequence>
<dbReference type="InterPro" id="IPR006126">
    <property type="entry name" value="Staph/Strept_toxin_CS"/>
</dbReference>
<dbReference type="Pfam" id="PF02876">
    <property type="entry name" value="Stap_Strp_tox_C"/>
    <property type="match status" value="1"/>
</dbReference>
<proteinExistence type="inferred from homology"/>
<evidence type="ECO:0008006" key="7">
    <source>
        <dbReference type="Google" id="ProtNLM"/>
    </source>
</evidence>
<dbReference type="InterPro" id="IPR016091">
    <property type="entry name" value="SuperAg_toxin_C"/>
</dbReference>
<dbReference type="KEGG" id="slz:B5P37_08430"/>
<dbReference type="InterPro" id="IPR008992">
    <property type="entry name" value="Enterotoxin"/>
</dbReference>
<dbReference type="Proteomes" id="UP000242864">
    <property type="component" value="Chromosome"/>
</dbReference>
<dbReference type="SUPFAM" id="SSF54334">
    <property type="entry name" value="Superantigen toxins, C-terminal domain"/>
    <property type="match status" value="1"/>
</dbReference>
<name>A0AAC9WJQ1_9STAP</name>
<dbReference type="PROSITE" id="PS00278">
    <property type="entry name" value="STAPH_STREP_TOXIN_2"/>
    <property type="match status" value="1"/>
</dbReference>
<dbReference type="SUPFAM" id="SSF50203">
    <property type="entry name" value="Bacterial enterotoxins"/>
    <property type="match status" value="1"/>
</dbReference>
<evidence type="ECO:0000256" key="2">
    <source>
        <dbReference type="SAM" id="SignalP"/>
    </source>
</evidence>
<keyword evidence="6" id="KW-1185">Reference proteome</keyword>
<evidence type="ECO:0000259" key="4">
    <source>
        <dbReference type="Pfam" id="PF09199"/>
    </source>
</evidence>
<organism evidence="5 6">
    <name type="scientific">Staphylococcus lutrae</name>
    <dbReference type="NCBI Taxonomy" id="155085"/>
    <lineage>
        <taxon>Bacteria</taxon>
        <taxon>Bacillati</taxon>
        <taxon>Bacillota</taxon>
        <taxon>Bacilli</taxon>
        <taxon>Bacillales</taxon>
        <taxon>Staphylococcaceae</taxon>
        <taxon>Staphylococcus</taxon>
    </lineage>
</organism>
<dbReference type="Pfam" id="PF09199">
    <property type="entry name" value="SSL_OB"/>
    <property type="match status" value="1"/>
</dbReference>
<feature type="chain" id="PRO_5042223026" description="Superantigen-like protein" evidence="2">
    <location>
        <begin position="33"/>
        <end position="232"/>
    </location>
</feature>
<dbReference type="InterPro" id="IPR013307">
    <property type="entry name" value="Superantigen_bac"/>
</dbReference>
<dbReference type="Gene3D" id="3.10.20.120">
    <property type="match status" value="1"/>
</dbReference>
<keyword evidence="2" id="KW-0732">Signal</keyword>
<evidence type="ECO:0000256" key="1">
    <source>
        <dbReference type="ARBA" id="ARBA00008401"/>
    </source>
</evidence>
<dbReference type="PRINTS" id="PR01898">
    <property type="entry name" value="SAGSUPRFAMLY"/>
</dbReference>
<reference evidence="5 6" key="1">
    <citation type="submission" date="2017-04" db="EMBL/GenBank/DDBJ databases">
        <authorList>
            <person name="Veseli I.A."/>
            <person name="Tang C."/>
            <person name="Pombert J.-F."/>
        </authorList>
    </citation>
    <scope>NUCLEOTIDE SEQUENCE [LARGE SCALE GENOMIC DNA]</scope>
    <source>
        <strain evidence="5 6">ATCC 700373</strain>
    </source>
</reference>
<accession>A0AAC9WJQ1</accession>
<dbReference type="RefSeq" id="WP_085237805.1">
    <property type="nucleotide sequence ID" value="NZ_CP020773.1"/>
</dbReference>
<feature type="domain" description="Staphylococcal superantigen-like OB-fold" evidence="4">
    <location>
        <begin position="42"/>
        <end position="124"/>
    </location>
</feature>
<dbReference type="PRINTS" id="PR01800">
    <property type="entry name" value="STAPHEXOTOXN"/>
</dbReference>
<dbReference type="Gene3D" id="2.40.50.110">
    <property type="match status" value="1"/>
</dbReference>
<feature type="domain" description="Staphylococcal/Streptococcal toxin beta-grasp" evidence="3">
    <location>
        <begin position="149"/>
        <end position="232"/>
    </location>
</feature>
<dbReference type="InterPro" id="IPR015282">
    <property type="entry name" value="SSL_OB"/>
</dbReference>
<dbReference type="InterPro" id="IPR008375">
    <property type="entry name" value="Staph_exotoxin"/>
</dbReference>
<evidence type="ECO:0000259" key="3">
    <source>
        <dbReference type="Pfam" id="PF02876"/>
    </source>
</evidence>